<evidence type="ECO:0000313" key="4">
    <source>
        <dbReference type="Proteomes" id="UP000321046"/>
    </source>
</evidence>
<proteinExistence type="predicted"/>
<feature type="chain" id="PRO_5022828124" evidence="2">
    <location>
        <begin position="30"/>
        <end position="209"/>
    </location>
</feature>
<evidence type="ECO:0000256" key="2">
    <source>
        <dbReference type="SAM" id="SignalP"/>
    </source>
</evidence>
<dbReference type="EMBL" id="VOSL01000059">
    <property type="protein sequence ID" value="TXD33849.1"/>
    <property type="molecule type" value="Genomic_DNA"/>
</dbReference>
<dbReference type="AlphaFoldDB" id="A0A5C6X9E4"/>
<reference evidence="3 4" key="1">
    <citation type="submission" date="2019-08" db="EMBL/GenBank/DDBJ databases">
        <title>Bradymonadales sp. TMQ2.</title>
        <authorList>
            <person name="Liang Q."/>
        </authorList>
    </citation>
    <scope>NUCLEOTIDE SEQUENCE [LARGE SCALE GENOMIC DNA]</scope>
    <source>
        <strain evidence="3 4">TMQ2</strain>
    </source>
</reference>
<feature type="compositionally biased region" description="Basic and acidic residues" evidence="1">
    <location>
        <begin position="42"/>
        <end position="51"/>
    </location>
</feature>
<evidence type="ECO:0000256" key="1">
    <source>
        <dbReference type="SAM" id="MobiDB-lite"/>
    </source>
</evidence>
<dbReference type="RefSeq" id="WP_146975707.1">
    <property type="nucleotide sequence ID" value="NZ_VOSL01000059.1"/>
</dbReference>
<comment type="caution">
    <text evidence="3">The sequence shown here is derived from an EMBL/GenBank/DDBJ whole genome shotgun (WGS) entry which is preliminary data.</text>
</comment>
<sequence>MNTSPMYCLVLIIALALLASCQSPQTVPADELDTVQKTTSEPSERTQETERQDAQLLDILEAFASHEIDAAELVAHSQGLAKVTVVEDATEDANPNGLAESATMLCGDEAIAAAEGLRATLAARLEDARKSAAFAPSCDESQNYCWFPSPHEFGAGLRVEFAQRPRLKAILFYAADATLTPEFIDTVETRAFDLRDQLFAENACRTGSQ</sequence>
<dbReference type="Proteomes" id="UP000321046">
    <property type="component" value="Unassembled WGS sequence"/>
</dbReference>
<organism evidence="3 4">
    <name type="scientific">Lujinxingia vulgaris</name>
    <dbReference type="NCBI Taxonomy" id="2600176"/>
    <lineage>
        <taxon>Bacteria</taxon>
        <taxon>Deltaproteobacteria</taxon>
        <taxon>Bradymonadales</taxon>
        <taxon>Lujinxingiaceae</taxon>
        <taxon>Lujinxingia</taxon>
    </lineage>
</organism>
<name>A0A5C6X9E4_9DELT</name>
<gene>
    <name evidence="3" type="ORF">FRC96_15400</name>
</gene>
<evidence type="ECO:0000313" key="3">
    <source>
        <dbReference type="EMBL" id="TXD33849.1"/>
    </source>
</evidence>
<accession>A0A5C6X9E4</accession>
<feature type="region of interest" description="Disordered" evidence="1">
    <location>
        <begin position="29"/>
        <end position="51"/>
    </location>
</feature>
<protein>
    <submittedName>
        <fullName evidence="3">Uncharacterized protein</fullName>
    </submittedName>
</protein>
<feature type="signal peptide" evidence="2">
    <location>
        <begin position="1"/>
        <end position="29"/>
    </location>
</feature>
<keyword evidence="2" id="KW-0732">Signal</keyword>